<feature type="compositionally biased region" description="Low complexity" evidence="1">
    <location>
        <begin position="299"/>
        <end position="309"/>
    </location>
</feature>
<feature type="region of interest" description="Disordered" evidence="1">
    <location>
        <begin position="299"/>
        <end position="320"/>
    </location>
</feature>
<accession>A0A1J4MHZ8</accession>
<evidence type="ECO:0000313" key="2">
    <source>
        <dbReference type="EMBL" id="OII73832.1"/>
    </source>
</evidence>
<dbReference type="OrthoDB" id="340641at2759"/>
<dbReference type="GeneID" id="39980422"/>
<organism evidence="2 3">
    <name type="scientific">Cryptosporidium ubiquitum</name>
    <dbReference type="NCBI Taxonomy" id="857276"/>
    <lineage>
        <taxon>Eukaryota</taxon>
        <taxon>Sar</taxon>
        <taxon>Alveolata</taxon>
        <taxon>Apicomplexa</taxon>
        <taxon>Conoidasida</taxon>
        <taxon>Coccidia</taxon>
        <taxon>Eucoccidiorida</taxon>
        <taxon>Eimeriorina</taxon>
        <taxon>Cryptosporidiidae</taxon>
        <taxon>Cryptosporidium</taxon>
    </lineage>
</organism>
<feature type="region of interest" description="Disordered" evidence="1">
    <location>
        <begin position="345"/>
        <end position="374"/>
    </location>
</feature>
<dbReference type="AlphaFoldDB" id="A0A1J4MHZ8"/>
<feature type="compositionally biased region" description="Basic and acidic residues" evidence="1">
    <location>
        <begin position="552"/>
        <end position="563"/>
    </location>
</feature>
<gene>
    <name evidence="2" type="ORF">cubi_03629</name>
</gene>
<protein>
    <submittedName>
        <fullName evidence="2">Uncharacterized protein</fullName>
    </submittedName>
</protein>
<keyword evidence="3" id="KW-1185">Reference proteome</keyword>
<evidence type="ECO:0000313" key="3">
    <source>
        <dbReference type="Proteomes" id="UP000186176"/>
    </source>
</evidence>
<feature type="compositionally biased region" description="Basic and acidic residues" evidence="1">
    <location>
        <begin position="570"/>
        <end position="579"/>
    </location>
</feature>
<dbReference type="EMBL" id="LRBP01000014">
    <property type="protein sequence ID" value="OII73832.1"/>
    <property type="molecule type" value="Genomic_DNA"/>
</dbReference>
<dbReference type="Proteomes" id="UP000186176">
    <property type="component" value="Unassembled WGS sequence"/>
</dbReference>
<dbReference type="VEuPathDB" id="CryptoDB:cubi_03629"/>
<feature type="compositionally biased region" description="Polar residues" evidence="1">
    <location>
        <begin position="580"/>
        <end position="622"/>
    </location>
</feature>
<proteinExistence type="predicted"/>
<name>A0A1J4MHZ8_9CRYT</name>
<sequence>MNPHMDYQFAQNYNDGLLEYHGNYVGNDHYEHDQGEYYDINRGYYEEDEMVNHEINPNFANEEVSCCPMEMIHKKRHSLSYKPNIKKGVRKTDVSKIPKFRNPWDVKGDLQPKSSKDIPLSYDEARFIREIWQDTRAQYEPSDGEIEEEFLFEEEYDDLDAEKRRNRLVESGASLVRYSRHYELPTISTIIKSSNPEQFRSRSFSPVRSQVNGAFNSRFNRANRGSRTQIRGSTQRQYERGVREDFNFENDYRNQYLNDNKFDYRNGNSRMQYMNNAIGRKSVNQNGQFGGEMNELNFTNNGNNETNPNEIRENSSLTTPISSRYRNTVLGVPSEFDHLNDPNNHFLASAGSRRATSPDLLSPTKSTGRGPPPKIGILEPVETSEGLISPVNQRKKSVINTPRIGSLTSRSSACSILGVNRNNIGNSGNNSPENVPIISPSGKQTIVFHMLPDNESNNSKATIFADPDTQNIVTELHIKPGVDINVISTPTGPAIEYEISGGRNAKAHINFSTNTNSDSSISIGDIPKIQTPKEFQEEQFNFDYGTRSSNFKGHDHSYNDRSRSQSRRRSSLEENKTRTYSDNQGSNFTQNQNGMRTGNNNYNHFKQYNSHYPKSQVNQPTESDGKKDEINSLKTNSQILNSTIDEAGKIFSEIERDIQSQVREGVDQTGDVLEYSGYNQENSGDIESSADFKYIQSSKNESKLLEGDVNCNEVFQDNNHPNLNTSAGGNNNVHGITKSRPNPFLPIKKIQKRSGLSGCILNTLTCSKVESAEMKTFRALNPVEMINRNPEFY</sequence>
<dbReference type="RefSeq" id="XP_028875087.1">
    <property type="nucleotide sequence ID" value="XM_029020643.1"/>
</dbReference>
<comment type="caution">
    <text evidence="2">The sequence shown here is derived from an EMBL/GenBank/DDBJ whole genome shotgun (WGS) entry which is preliminary data.</text>
</comment>
<evidence type="ECO:0000256" key="1">
    <source>
        <dbReference type="SAM" id="MobiDB-lite"/>
    </source>
</evidence>
<reference evidence="2 3" key="1">
    <citation type="submission" date="2016-10" db="EMBL/GenBank/DDBJ databases">
        <title>Reductive evolution of mitochondrial metabolism and differential evolution of invasion-related proteins in Cryptosporidium.</title>
        <authorList>
            <person name="Liu S."/>
            <person name="Roellig D.M."/>
            <person name="Guo Y."/>
            <person name="Li N."/>
            <person name="Frace M.A."/>
            <person name="Tang K."/>
            <person name="Zhang L."/>
            <person name="Feng Y."/>
            <person name="Xiao L."/>
        </authorList>
    </citation>
    <scope>NUCLEOTIDE SEQUENCE [LARGE SCALE GENOMIC DNA]</scope>
    <source>
        <strain evidence="2">39726</strain>
    </source>
</reference>
<feature type="region of interest" description="Disordered" evidence="1">
    <location>
        <begin position="544"/>
        <end position="629"/>
    </location>
</feature>